<dbReference type="PANTHER" id="PTHR37743:SF1">
    <property type="entry name" value="ARM REPEAT SUPERFAMILY PROTEIN"/>
    <property type="match status" value="1"/>
</dbReference>
<keyword evidence="3" id="KW-1185">Reference proteome</keyword>
<proteinExistence type="predicted"/>
<evidence type="ECO:0000256" key="1">
    <source>
        <dbReference type="SAM" id="MobiDB-lite"/>
    </source>
</evidence>
<organism evidence="2 3">
    <name type="scientific">Elliptochloris bilobata</name>
    <dbReference type="NCBI Taxonomy" id="381761"/>
    <lineage>
        <taxon>Eukaryota</taxon>
        <taxon>Viridiplantae</taxon>
        <taxon>Chlorophyta</taxon>
        <taxon>core chlorophytes</taxon>
        <taxon>Trebouxiophyceae</taxon>
        <taxon>Trebouxiophyceae incertae sedis</taxon>
        <taxon>Elliptochloris clade</taxon>
        <taxon>Elliptochloris</taxon>
    </lineage>
</organism>
<dbReference type="Proteomes" id="UP001445335">
    <property type="component" value="Unassembled WGS sequence"/>
</dbReference>
<name>A0AAW1RPS1_9CHLO</name>
<gene>
    <name evidence="2" type="ORF">WJX81_004442</name>
</gene>
<evidence type="ECO:0000313" key="2">
    <source>
        <dbReference type="EMBL" id="KAK9836145.1"/>
    </source>
</evidence>
<feature type="region of interest" description="Disordered" evidence="1">
    <location>
        <begin position="80"/>
        <end position="103"/>
    </location>
</feature>
<dbReference type="InterPro" id="IPR016024">
    <property type="entry name" value="ARM-type_fold"/>
</dbReference>
<dbReference type="AlphaFoldDB" id="A0AAW1RPS1"/>
<dbReference type="SUPFAM" id="SSF48371">
    <property type="entry name" value="ARM repeat"/>
    <property type="match status" value="1"/>
</dbReference>
<evidence type="ECO:0000313" key="3">
    <source>
        <dbReference type="Proteomes" id="UP001445335"/>
    </source>
</evidence>
<sequence>MPRAEPTDGAAAGHAVDVLRRWGKRLGSARSAELAPEAAAAVLGALWGAPADAVTVKALAALGSFFAAHPRPLLEGVRQRLAEQPRAPSGSSQAPAGASAQPAGLPAGGVGELFERLAPLIALRALPAAAMEASEAACSLYGGSEAAAAPNAGAAEIAAGRSTGAALAELAGPCGGASASDAAAAGAPAPGSIAAALLQRMAGARELPEVRRQAAELVGHLASPAAECAVADMIVRGAAGGDTLALRAGLFSMCSALGARGARALVLRDGGGLRRVTGAIAAALRWPQGMHTAHADNEDVHKAQLGCVDCLALLVSVQLESAHVPAAAAAEPAQPKSRSAALYPGLVIEEANGHEQPGHGGSPAQPLSGSVLLLDELVDALSRRRQPAWLGAGEAPPAARICLANALILAVRRAAPPAHALLAGRLVAPLLAALAAQCEPSTHVRAALFQVLFVAAHAVKDAAAGTAPGLLTASVAALQDAARSSAERMAAVRLLAALASSGSEAVLQRLVPDLLRAASAVQGVW</sequence>
<dbReference type="EMBL" id="JALJOU010000026">
    <property type="protein sequence ID" value="KAK9836145.1"/>
    <property type="molecule type" value="Genomic_DNA"/>
</dbReference>
<feature type="compositionally biased region" description="Low complexity" evidence="1">
    <location>
        <begin position="84"/>
        <end position="103"/>
    </location>
</feature>
<evidence type="ECO:0008006" key="4">
    <source>
        <dbReference type="Google" id="ProtNLM"/>
    </source>
</evidence>
<accession>A0AAW1RPS1</accession>
<protein>
    <recommendedName>
        <fullName evidence="4">MMS19 nucleotide excision repair protein</fullName>
    </recommendedName>
</protein>
<reference evidence="2 3" key="1">
    <citation type="journal article" date="2024" name="Nat. Commun.">
        <title>Phylogenomics reveals the evolutionary origins of lichenization in chlorophyte algae.</title>
        <authorList>
            <person name="Puginier C."/>
            <person name="Libourel C."/>
            <person name="Otte J."/>
            <person name="Skaloud P."/>
            <person name="Haon M."/>
            <person name="Grisel S."/>
            <person name="Petersen M."/>
            <person name="Berrin J.G."/>
            <person name="Delaux P.M."/>
            <person name="Dal Grande F."/>
            <person name="Keller J."/>
        </authorList>
    </citation>
    <scope>NUCLEOTIDE SEQUENCE [LARGE SCALE GENOMIC DNA]</scope>
    <source>
        <strain evidence="2 3">SAG 245.80</strain>
    </source>
</reference>
<comment type="caution">
    <text evidence="2">The sequence shown here is derived from an EMBL/GenBank/DDBJ whole genome shotgun (WGS) entry which is preliminary data.</text>
</comment>
<dbReference type="PANTHER" id="PTHR37743">
    <property type="entry name" value="ARM REPEAT SUPERFAMILY PROTEIN"/>
    <property type="match status" value="1"/>
</dbReference>